<keyword evidence="2" id="KW-0716">Sensory transduction</keyword>
<feature type="region of interest" description="Disordered" evidence="7">
    <location>
        <begin position="1071"/>
        <end position="1099"/>
    </location>
</feature>
<dbReference type="GO" id="GO:0016301">
    <property type="term" value="F:kinase activity"/>
    <property type="evidence" value="ECO:0007669"/>
    <property type="project" value="UniProtKB-KW"/>
</dbReference>
<dbReference type="InterPro" id="IPR057352">
    <property type="entry name" value="TPR_TmcB/C"/>
</dbReference>
<evidence type="ECO:0000256" key="6">
    <source>
        <dbReference type="ARBA" id="ARBA00022840"/>
    </source>
</evidence>
<feature type="transmembrane region" description="Helical" evidence="8">
    <location>
        <begin position="177"/>
        <end position="196"/>
    </location>
</feature>
<dbReference type="PROSITE" id="PS00018">
    <property type="entry name" value="EF_HAND_1"/>
    <property type="match status" value="1"/>
</dbReference>
<dbReference type="Pfam" id="PF00989">
    <property type="entry name" value="PAS"/>
    <property type="match status" value="1"/>
</dbReference>
<dbReference type="InParanoid" id="D8U5Y6"/>
<feature type="transmembrane region" description="Helical" evidence="8">
    <location>
        <begin position="2534"/>
        <end position="2550"/>
    </location>
</feature>
<evidence type="ECO:0000313" key="10">
    <source>
        <dbReference type="EMBL" id="EFJ44841.1"/>
    </source>
</evidence>
<dbReference type="NCBIfam" id="TIGR00229">
    <property type="entry name" value="sensory_box"/>
    <property type="match status" value="1"/>
</dbReference>
<dbReference type="RefSeq" id="XP_002954124.1">
    <property type="nucleotide sequence ID" value="XM_002954078.1"/>
</dbReference>
<dbReference type="InterPro" id="IPR035965">
    <property type="entry name" value="PAS-like_dom_sf"/>
</dbReference>
<dbReference type="PANTHER" id="PTHR31600">
    <property type="entry name" value="TINY MACROCYSTS PROTEIN B-RELATED"/>
    <property type="match status" value="1"/>
</dbReference>
<dbReference type="CDD" id="cd00130">
    <property type="entry name" value="PAS"/>
    <property type="match status" value="1"/>
</dbReference>
<keyword evidence="4" id="KW-0547">Nucleotide-binding</keyword>
<dbReference type="InterPro" id="IPR000014">
    <property type="entry name" value="PAS"/>
</dbReference>
<dbReference type="FunFam" id="3.30.450.20:FF:000060">
    <property type="entry name" value="Sensor protein FixL"/>
    <property type="match status" value="1"/>
</dbReference>
<feature type="region of interest" description="Disordered" evidence="7">
    <location>
        <begin position="1406"/>
        <end position="1429"/>
    </location>
</feature>
<feature type="transmembrane region" description="Helical" evidence="8">
    <location>
        <begin position="300"/>
        <end position="319"/>
    </location>
</feature>
<feature type="region of interest" description="Disordered" evidence="7">
    <location>
        <begin position="2060"/>
        <end position="2148"/>
    </location>
</feature>
<dbReference type="EMBL" id="GL378361">
    <property type="protein sequence ID" value="EFJ44841.1"/>
    <property type="molecule type" value="Genomic_DNA"/>
</dbReference>
<proteinExistence type="predicted"/>
<name>D8U5Y6_VOLCA</name>
<evidence type="ECO:0000256" key="5">
    <source>
        <dbReference type="ARBA" id="ARBA00022777"/>
    </source>
</evidence>
<feature type="compositionally biased region" description="Gly residues" evidence="7">
    <location>
        <begin position="1285"/>
        <end position="1303"/>
    </location>
</feature>
<feature type="transmembrane region" description="Helical" evidence="8">
    <location>
        <begin position="78"/>
        <end position="102"/>
    </location>
</feature>
<feature type="compositionally biased region" description="Low complexity" evidence="7">
    <location>
        <begin position="2087"/>
        <end position="2102"/>
    </location>
</feature>
<feature type="region of interest" description="Disordered" evidence="7">
    <location>
        <begin position="2613"/>
        <end position="2682"/>
    </location>
</feature>
<dbReference type="KEGG" id="vcn:VOLCADRAFT_94856"/>
<feature type="transmembrane region" description="Helical" evidence="8">
    <location>
        <begin position="122"/>
        <end position="143"/>
    </location>
</feature>
<evidence type="ECO:0000256" key="3">
    <source>
        <dbReference type="ARBA" id="ARBA00022679"/>
    </source>
</evidence>
<evidence type="ECO:0000256" key="2">
    <source>
        <dbReference type="ARBA" id="ARBA00022606"/>
    </source>
</evidence>
<keyword evidence="5" id="KW-0418">Kinase</keyword>
<dbReference type="OrthoDB" id="542352at2759"/>
<evidence type="ECO:0000256" key="4">
    <source>
        <dbReference type="ARBA" id="ARBA00022741"/>
    </source>
</evidence>
<feature type="transmembrane region" description="Helical" evidence="8">
    <location>
        <begin position="271"/>
        <end position="288"/>
    </location>
</feature>
<keyword evidence="3" id="KW-0808">Transferase</keyword>
<dbReference type="InterPro" id="IPR018247">
    <property type="entry name" value="EF_Hand_1_Ca_BS"/>
</dbReference>
<feature type="domain" description="PAS" evidence="9">
    <location>
        <begin position="614"/>
        <end position="684"/>
    </location>
</feature>
<feature type="region of interest" description="Disordered" evidence="7">
    <location>
        <begin position="1446"/>
        <end position="1465"/>
    </location>
</feature>
<organism evidence="11">
    <name type="scientific">Volvox carteri f. nagariensis</name>
    <dbReference type="NCBI Taxonomy" id="3068"/>
    <lineage>
        <taxon>Eukaryota</taxon>
        <taxon>Viridiplantae</taxon>
        <taxon>Chlorophyta</taxon>
        <taxon>core chlorophytes</taxon>
        <taxon>Chlorophyceae</taxon>
        <taxon>CS clade</taxon>
        <taxon>Chlamydomonadales</taxon>
        <taxon>Volvocaceae</taxon>
        <taxon>Volvox</taxon>
    </lineage>
</organism>
<feature type="compositionally biased region" description="Low complexity" evidence="7">
    <location>
        <begin position="1231"/>
        <end position="1240"/>
    </location>
</feature>
<keyword evidence="8" id="KW-0472">Membrane</keyword>
<gene>
    <name evidence="10" type="ORF">VOLCADRAFT_94856</name>
</gene>
<feature type="region of interest" description="Disordered" evidence="7">
    <location>
        <begin position="1231"/>
        <end position="1270"/>
    </location>
</feature>
<dbReference type="GO" id="GO:0009881">
    <property type="term" value="F:photoreceptor activity"/>
    <property type="evidence" value="ECO:0007669"/>
    <property type="project" value="UniProtKB-KW"/>
</dbReference>
<dbReference type="InterPro" id="IPR052994">
    <property type="entry name" value="Tiny_macrocysts_regulators"/>
</dbReference>
<keyword evidence="1" id="KW-0600">Photoreceptor protein</keyword>
<feature type="transmembrane region" description="Helical" evidence="8">
    <location>
        <begin position="2691"/>
        <end position="2715"/>
    </location>
</feature>
<dbReference type="PANTHER" id="PTHR31600:SF2">
    <property type="entry name" value="GAMETE ENRICHED GENE 10 PROTEIN-RELATED"/>
    <property type="match status" value="1"/>
</dbReference>
<dbReference type="SUPFAM" id="SSF55785">
    <property type="entry name" value="PYP-like sensor domain (PAS domain)"/>
    <property type="match status" value="1"/>
</dbReference>
<evidence type="ECO:0000313" key="11">
    <source>
        <dbReference type="Proteomes" id="UP000001058"/>
    </source>
</evidence>
<accession>D8U5Y6</accession>
<feature type="transmembrane region" description="Helical" evidence="8">
    <location>
        <begin position="2502"/>
        <end position="2522"/>
    </location>
</feature>
<feature type="domain" description="PAS" evidence="9">
    <location>
        <begin position="744"/>
        <end position="794"/>
    </location>
</feature>
<feature type="transmembrane region" description="Helical" evidence="8">
    <location>
        <begin position="2289"/>
        <end position="2310"/>
    </location>
</feature>
<reference evidence="10 11" key="1">
    <citation type="journal article" date="2010" name="Science">
        <title>Genomic analysis of organismal complexity in the multicellular green alga Volvox carteri.</title>
        <authorList>
            <person name="Prochnik S.E."/>
            <person name="Umen J."/>
            <person name="Nedelcu A.M."/>
            <person name="Hallmann A."/>
            <person name="Miller S.M."/>
            <person name="Nishii I."/>
            <person name="Ferris P."/>
            <person name="Kuo A."/>
            <person name="Mitros T."/>
            <person name="Fritz-Laylin L.K."/>
            <person name="Hellsten U."/>
            <person name="Chapman J."/>
            <person name="Simakov O."/>
            <person name="Rensing S.A."/>
            <person name="Terry A."/>
            <person name="Pangilinan J."/>
            <person name="Kapitonov V."/>
            <person name="Jurka J."/>
            <person name="Salamov A."/>
            <person name="Shapiro H."/>
            <person name="Schmutz J."/>
            <person name="Grimwood J."/>
            <person name="Lindquist E."/>
            <person name="Lucas S."/>
            <person name="Grigoriev I.V."/>
            <person name="Schmitt R."/>
            <person name="Kirk D."/>
            <person name="Rokhsar D.S."/>
        </authorList>
    </citation>
    <scope>NUCLEOTIDE SEQUENCE [LARGE SCALE GENOMIC DNA]</scope>
    <source>
        <strain evidence="11">f. Nagariensis / Eve</strain>
    </source>
</reference>
<feature type="compositionally biased region" description="Gly residues" evidence="7">
    <location>
        <begin position="2663"/>
        <end position="2674"/>
    </location>
</feature>
<feature type="compositionally biased region" description="Low complexity" evidence="7">
    <location>
        <begin position="1448"/>
        <end position="1464"/>
    </location>
</feature>
<dbReference type="STRING" id="3068.D8U5Y6"/>
<keyword evidence="8" id="KW-0812">Transmembrane</keyword>
<dbReference type="SMART" id="SM00091">
    <property type="entry name" value="PAS"/>
    <property type="match status" value="2"/>
</dbReference>
<feature type="region of interest" description="Disordered" evidence="7">
    <location>
        <begin position="2221"/>
        <end position="2244"/>
    </location>
</feature>
<feature type="compositionally biased region" description="Polar residues" evidence="7">
    <location>
        <begin position="1419"/>
        <end position="1429"/>
    </location>
</feature>
<sequence>MELGEGFVVGVFGVLFTIVKERYNTGVRFLLVKLALDFCQLFTVVFTTRDGWVIEKGLWLWKVLQVLQIEDLIKPRGYTIFLVALYIMIALLGAALALAAWVAWCFQNRNFPFVWPIKVLRVYAIIFFHILDVAALALLQLPFDCRWIGFPKADRNLLAMFPSTVCTNMPHVAHMSAAGAAMAAYLCMALLNLMAAPRSACVSPLTAHHNHITPYFYAPVLYRNRQQDFELNPTTRNLYATANSSVQVRAFCVKFLMTVVSYGVGWEKVKVILQFAFSCYLTWIYLKWQPHLFGWVNHLRVGLNACVATIALGAVILVFQDSADLRFRERATTTFLSMMGIAMCVGTLASYVRLKWFTMYVLTRYRTAPPGQKARRIYKFKDSREVEIVARVCRKWTDPHYEVLDRAAAKEAEIVIKGGMQMFPGNAYMIITYVNLLIDVLESTQTGYSQLQVAKKCNPGLMERFAIFAREQEHMQRATGAKSGESSVDLVSYVEYQRNHRLVLRAHRAALVAIRNFWQLLLHNTVAFTSLAKALHRIEKSVNVAEGFYRAALVRYPSSPKLLRGYGKFLEAVKNNPWKAAKYFSEAEKLQDLQQQDEATMAMMGTEEGGMIGTGTHLLHRVDERVNIVFLINSAGIIQLANKNACSLLGYGKGELDGKNINIIMPPPFSQRHNRYIRQYIQTGRERVISSINTVVALHKARYVLPVKLAVSKVSGATEDSIFMGVLEAIPVDPSEAHLYILPNGVITAMDQAFAEWMGFEMSDIIGKDVATLIANPEPLKQVLPKFDTSAAARAEALASGGSGAAAAAAATAAAGAAPPTHKFGHMSLGLSMGLGNHYNYHGPAGVVPTSDPGVVHMVEALPSIQFHHKYTRPVDCSVSLKRLGVGPVECIVELTLRRNGPAHLLALTGPSGRVRYIASELARALGTSPSALHRQPLGDIMPQPWGTLHATWIKGMGGQSAASAAAIGAIVPGSCRSGITTVLGSSLRMQGYYRLAISSNDDSGEVRHMVEAQPSTREEALSERRLVLTVDADGIVTEVDDGPTWLYGFAPKQLLGRSLADVVTTLRPARRSGGGTADRVASGGPGCPGLEGDEDEDEDNVPVTELLSLLISRAMMQSGVSWRVGVTVPTDEAELQVLGAMRHAVMAKRTTPAIMEIEVSLDTTALGGEASARGTSASGAVTTSSQQSAAGTATAAATAGGPTQPSIAGGATLPTPAGAAPSIIAAAAGGGPVARRSSGQLPDLGAGRSGAGGGTWRSSRLSSSSGNQQSLAVVAGADTGASGGLAAGEGGGGPGGGGGGVDEAGSASTRRQPDRRSAVPRVRRKSWIAVEGPRGGIMVISGAAMEDAASSGTRPTMRTLTRRSSVNSAISSALYSNPAACAVDADGTGQVQSAALLWGEDGAVDGSIERGRRDSQDRQSTLSRVSSVAPQDAVCSSSVKAGGDCLPPSAEPSASASASAEPSLLTAVASPRGHDAASPPPLPRPFLPCNPPETFRLPTWKGSVDNATAAAATANTSAMAAPVTEDSGGQALVCADDPDGAVEADQERVCGVKTSAGFGSILGEDGGTGNPADGIAAAAAAPSCGGNDENVVGRVGPEVAAKNSLGWRQPGPLAERNEAIDDLLMEFQAGAPVGDHDPSPAVLDTADSAVVDMEGMAGLGGGFRISDASPVVVLEARQMAAREAEMEIAAMKRHSDDISSATVFLTKLLSARISQGASNGPNDVGLASRGQNFLERHEGDGSTVELPPSVADDARVVVIRVSLWRADLLTPVLEVDPNGCIAAMVGEDLAPPGLLFGVPTSSMVSRSLYSFLKLQDRSVAGLFHDPGTAKRGGLKTTAKEANKVGTLREVMGRHTDGEPLELTLQAVVKESTPSRTYVVLKPRKPSKGIRGVLLRSVEDLVHARNEDDSALLPQSLPTVGDLQDADHSGALSFQDMVGGGAEAAAATAGAGAEVYGYRGAARAAETGPAPHFIRHRALLRASLDSVGSPNRLRSMEGITAAIDRDGIRDQLQVQGNNAECGMGSTAAAAAAAATGDSHAFHVLSSLALPKALPPQVCMQASSKAPAGSPAPTPPGSGEVLKASPMLPSGPLLLAPTTPLLPFGTESSGGDASTADQRKSLTGVSDLTRSSGASAVTSHSDSGSDGQVGAGKVMAGLAAATKVAEGGAEAANRHLAAARNPHPEGDRGHLCEASVASYWAWSTAQVAAAAAAVQTAPMQQMQTGPGSMVEGEGDENASDVSGGSAVSEVLDASTPTADYRRGKRYRKLLKVLESPAVQRAARDFRWQALLANVAQLVTNLLAFILLTVLLHREMQQVETLYDATSISRLMHESLIIMQKLNNHYEGIYPATKYYTSDTVPSLSENLKVHLDQFSDLVAAIYAEIGNRHQQDIEAPYNPDDPQDIWNKKIYNETVFYNTTPYRIEYRNSSLWEISSSFIERASEVQHLHRSWGSVHSTLANFDAYRWSMTNGLAPLYSGYSDALLQLTHSAIHSANKVNRLQLVLLIVQGCAVCVVLLIYMWWLQRRVSQQRYSLYSLFMLVPVGLLRALASKSVAVNDNSDAEASSDGEHADQMVVDQGARPAFNLLSKNSIGNGASGDGAPGTLQRLFTWASRGSGSGSQKPPLPPCSDGRNGGYQHDHHHHNHHRNHHNNHHNQHHNNHYGHGGGGGGGGTGSSHHKRRHLVPSNHDSVSLLAPFVVWGILICILYAVGFILLQGAQGPLALLSAHNVAVVRMHRLILYSLQVNSQPSNESKNMLQPIILHELQSFEARLRTRTEWDIVLYGANDTMRQERRFSLCIASAAFNGRSLSNKIFRLNGCLPASLGEIGVSCPADNTSFYASTVHGVDMMVERFKEDVAYLAKLPLQLLSINNTHLDYIMMEGEGNLELGINMVSRSLLSHVHSLFKQVTLLQIFSLVLSWLLAVAFIFMQLRPFVRANRVETQRIARMLSELPPEVDIEAIVTRRSRLFSRLYLDRILR</sequence>
<dbReference type="GO" id="GO:0005524">
    <property type="term" value="F:ATP binding"/>
    <property type="evidence" value="ECO:0007669"/>
    <property type="project" value="UniProtKB-KW"/>
</dbReference>
<dbReference type="InterPro" id="IPR013767">
    <property type="entry name" value="PAS_fold"/>
</dbReference>
<keyword evidence="8" id="KW-1133">Transmembrane helix</keyword>
<feature type="domain" description="PAS" evidence="9">
    <location>
        <begin position="1028"/>
        <end position="1069"/>
    </location>
</feature>
<feature type="compositionally biased region" description="Basic and acidic residues" evidence="7">
    <location>
        <begin position="1408"/>
        <end position="1418"/>
    </location>
</feature>
<feature type="transmembrane region" description="Helical" evidence="8">
    <location>
        <begin position="2910"/>
        <end position="2929"/>
    </location>
</feature>
<keyword evidence="11" id="KW-1185">Reference proteome</keyword>
<keyword evidence="1" id="KW-0157">Chromophore</keyword>
<evidence type="ECO:0000259" key="9">
    <source>
        <dbReference type="PROSITE" id="PS50112"/>
    </source>
</evidence>
<dbReference type="Proteomes" id="UP000001058">
    <property type="component" value="Unassembled WGS sequence"/>
</dbReference>
<dbReference type="eggNOG" id="ENOG502QW25">
    <property type="taxonomic scope" value="Eukaryota"/>
</dbReference>
<evidence type="ECO:0000256" key="8">
    <source>
        <dbReference type="SAM" id="Phobius"/>
    </source>
</evidence>
<feature type="transmembrane region" description="Helical" evidence="8">
    <location>
        <begin position="331"/>
        <end position="352"/>
    </location>
</feature>
<dbReference type="Gene3D" id="3.30.450.20">
    <property type="entry name" value="PAS domain"/>
    <property type="match status" value="1"/>
</dbReference>
<keyword evidence="1" id="KW-0675">Receptor</keyword>
<feature type="region of interest" description="Disordered" evidence="7">
    <location>
        <begin position="1285"/>
        <end position="1323"/>
    </location>
</feature>
<dbReference type="GO" id="GO:0006355">
    <property type="term" value="P:regulation of DNA-templated transcription"/>
    <property type="evidence" value="ECO:0007669"/>
    <property type="project" value="InterPro"/>
</dbReference>
<keyword evidence="6" id="KW-0067">ATP-binding</keyword>
<feature type="compositionally biased region" description="Low complexity" evidence="7">
    <location>
        <begin position="1257"/>
        <end position="1270"/>
    </location>
</feature>
<dbReference type="Pfam" id="PF25474">
    <property type="entry name" value="TPR_TmcB"/>
    <property type="match status" value="1"/>
</dbReference>
<evidence type="ECO:0000256" key="1">
    <source>
        <dbReference type="ARBA" id="ARBA00022543"/>
    </source>
</evidence>
<feature type="region of interest" description="Disordered" evidence="7">
    <location>
        <begin position="1193"/>
        <end position="1215"/>
    </location>
</feature>
<feature type="compositionally biased region" description="Polar residues" evidence="7">
    <location>
        <begin position="2105"/>
        <end position="2145"/>
    </location>
</feature>
<feature type="compositionally biased region" description="Basic residues" evidence="7">
    <location>
        <begin position="2639"/>
        <end position="2661"/>
    </location>
</feature>
<dbReference type="GeneID" id="9625985"/>
<dbReference type="PROSITE" id="PS50112">
    <property type="entry name" value="PAS"/>
    <property type="match status" value="3"/>
</dbReference>
<evidence type="ECO:0000256" key="7">
    <source>
        <dbReference type="SAM" id="MobiDB-lite"/>
    </source>
</evidence>
<protein>
    <recommendedName>
        <fullName evidence="9">PAS domain-containing protein</fullName>
    </recommendedName>
</protein>